<accession>A0ABV6VR83</accession>
<dbReference type="EMBL" id="JBHFAB010000004">
    <property type="protein sequence ID" value="MFC1416260.1"/>
    <property type="molecule type" value="Genomic_DNA"/>
</dbReference>
<sequence>MARSPSSSAQSAREQLAARLRELRLEAGITGHELALRCQWSPAKSSRLEHAQTVPSDSDVRAWCAACGKPDLAPDLIAENRRVDQLYMEWRRLHRHGMRLAQEKFLPLHQNASVQRAYVSNVVPGFLQTQDYARALLSTITRFQGTPDDVEEAVRSRAMRARVLREGDHRVVAILEESVLRYRIGSAQVMADQLVHLLEVMSLPSLALGVIPFTARREGRMWTLEAFYVFDDDRVMAELLSAEISITTPSDIAVYQQAFAELAQMAVYGPAARRLITDAITLLRDSSART</sequence>
<organism evidence="2 3">
    <name type="scientific">Streptacidiphilus cavernicola</name>
    <dbReference type="NCBI Taxonomy" id="3342716"/>
    <lineage>
        <taxon>Bacteria</taxon>
        <taxon>Bacillati</taxon>
        <taxon>Actinomycetota</taxon>
        <taxon>Actinomycetes</taxon>
        <taxon>Kitasatosporales</taxon>
        <taxon>Streptomycetaceae</taxon>
        <taxon>Streptacidiphilus</taxon>
    </lineage>
</organism>
<dbReference type="SMART" id="SM00530">
    <property type="entry name" value="HTH_XRE"/>
    <property type="match status" value="1"/>
</dbReference>
<dbReference type="InterPro" id="IPR001387">
    <property type="entry name" value="Cro/C1-type_HTH"/>
</dbReference>
<evidence type="ECO:0000259" key="1">
    <source>
        <dbReference type="SMART" id="SM00530"/>
    </source>
</evidence>
<keyword evidence="3" id="KW-1185">Reference proteome</keyword>
<dbReference type="Proteomes" id="UP001592531">
    <property type="component" value="Unassembled WGS sequence"/>
</dbReference>
<proteinExistence type="predicted"/>
<evidence type="ECO:0000313" key="2">
    <source>
        <dbReference type="EMBL" id="MFC1416260.1"/>
    </source>
</evidence>
<evidence type="ECO:0000313" key="3">
    <source>
        <dbReference type="Proteomes" id="UP001592531"/>
    </source>
</evidence>
<dbReference type="Gene3D" id="1.10.260.40">
    <property type="entry name" value="lambda repressor-like DNA-binding domains"/>
    <property type="match status" value="1"/>
</dbReference>
<dbReference type="Pfam" id="PF13560">
    <property type="entry name" value="HTH_31"/>
    <property type="match status" value="1"/>
</dbReference>
<dbReference type="InterPro" id="IPR010982">
    <property type="entry name" value="Lambda_DNA-bd_dom_sf"/>
</dbReference>
<gene>
    <name evidence="2" type="ORF">ACEZDE_06340</name>
</gene>
<name>A0ABV6VR83_9ACTN</name>
<reference evidence="2 3" key="1">
    <citation type="submission" date="2024-09" db="EMBL/GenBank/DDBJ databases">
        <authorList>
            <person name="Lee S.D."/>
        </authorList>
    </citation>
    <scope>NUCLEOTIDE SEQUENCE [LARGE SCALE GENOMIC DNA]</scope>
    <source>
        <strain evidence="2 3">N8-3</strain>
    </source>
</reference>
<dbReference type="CDD" id="cd00093">
    <property type="entry name" value="HTH_XRE"/>
    <property type="match status" value="1"/>
</dbReference>
<dbReference type="RefSeq" id="WP_380533370.1">
    <property type="nucleotide sequence ID" value="NZ_JBHFAB010000004.1"/>
</dbReference>
<feature type="domain" description="HTH cro/C1-type" evidence="1">
    <location>
        <begin position="19"/>
        <end position="74"/>
    </location>
</feature>
<protein>
    <submittedName>
        <fullName evidence="2">Helix-turn-helix domain-containing protein</fullName>
    </submittedName>
</protein>
<comment type="caution">
    <text evidence="2">The sequence shown here is derived from an EMBL/GenBank/DDBJ whole genome shotgun (WGS) entry which is preliminary data.</text>
</comment>
<dbReference type="SUPFAM" id="SSF47413">
    <property type="entry name" value="lambda repressor-like DNA-binding domains"/>
    <property type="match status" value="1"/>
</dbReference>
<dbReference type="InterPro" id="IPR043917">
    <property type="entry name" value="DUF5753"/>
</dbReference>
<dbReference type="Pfam" id="PF19054">
    <property type="entry name" value="DUF5753"/>
    <property type="match status" value="1"/>
</dbReference>